<dbReference type="PANTHER" id="PTHR30237:SF2">
    <property type="entry name" value="MUREIN TETRAPEPTIDE CARBOXYPEPTIDASE"/>
    <property type="match status" value="1"/>
</dbReference>
<dbReference type="SUPFAM" id="SSF141986">
    <property type="entry name" value="LD-carboxypeptidase A C-terminal domain-like"/>
    <property type="match status" value="1"/>
</dbReference>
<keyword evidence="9" id="KW-1185">Reference proteome</keyword>
<comment type="caution">
    <text evidence="8">The sequence shown here is derived from an EMBL/GenBank/DDBJ whole genome shotgun (WGS) entry which is preliminary data.</text>
</comment>
<dbReference type="CDD" id="cd07025">
    <property type="entry name" value="Peptidase_S66"/>
    <property type="match status" value="1"/>
</dbReference>
<gene>
    <name evidence="8" type="ORF">H9651_12085</name>
</gene>
<sequence>MSAPALAAHRTAYLDSAPLKPGDRVRVVSPSGPGNVESLERAVGYYRDWGVEVVVGDHVLDPHPRATYLAGADDVRRADLVDAWCDPDADAIVCLRGGYGAMRLLDGIDWPRLREASLRRDGRPKLLTGSSDATALHEAFRVHLDVPTLFCPMPGNDVFRDAEGIRDDVHRWLFEPWRGRSIVGPRTEVLVPGRAGGRFTGGNLSLLAMGLGSPEAAVVPGGILFLEDVNEDAYRLDSFLLQLRRAGRLTAAAGIVLGSWHNCAEPDAVRALMADELGDLGVPVLWEQGFGHAPDALSIPLNVDGVLEADAGGSADAGVRLVVGEPA</sequence>
<dbReference type="Proteomes" id="UP000648352">
    <property type="component" value="Unassembled WGS sequence"/>
</dbReference>
<dbReference type="InterPro" id="IPR003507">
    <property type="entry name" value="S66_fam"/>
</dbReference>
<dbReference type="PIRSF" id="PIRSF028757">
    <property type="entry name" value="LD-carboxypeptidase"/>
    <property type="match status" value="1"/>
</dbReference>
<name>A0ABR8S4I8_9MICO</name>
<comment type="similarity">
    <text evidence="1">Belongs to the peptidase S66 family.</text>
</comment>
<dbReference type="Gene3D" id="3.40.50.10740">
    <property type="entry name" value="Class I glutamine amidotransferase-like"/>
    <property type="match status" value="1"/>
</dbReference>
<dbReference type="RefSeq" id="WP_191719580.1">
    <property type="nucleotide sequence ID" value="NZ_JACSQP010000007.1"/>
</dbReference>
<evidence type="ECO:0000256" key="5">
    <source>
        <dbReference type="ARBA" id="ARBA00022825"/>
    </source>
</evidence>
<reference evidence="8 9" key="1">
    <citation type="submission" date="2020-08" db="EMBL/GenBank/DDBJ databases">
        <title>A Genomic Blueprint of the Chicken Gut Microbiome.</title>
        <authorList>
            <person name="Gilroy R."/>
            <person name="Ravi A."/>
            <person name="Getino M."/>
            <person name="Pursley I."/>
            <person name="Horton D.L."/>
            <person name="Alikhan N.-F."/>
            <person name="Baker D."/>
            <person name="Gharbi K."/>
            <person name="Hall N."/>
            <person name="Watson M."/>
            <person name="Adriaenssens E.M."/>
            <person name="Foster-Nyarko E."/>
            <person name="Jarju S."/>
            <person name="Secka A."/>
            <person name="Antonio M."/>
            <person name="Oren A."/>
            <person name="Chaudhuri R."/>
            <person name="La Ragione R.M."/>
            <person name="Hildebrand F."/>
            <person name="Pallen M.J."/>
        </authorList>
    </citation>
    <scope>NUCLEOTIDE SEQUENCE [LARGE SCALE GENOMIC DNA]</scope>
    <source>
        <strain evidence="8 9">Sa4CUA7</strain>
    </source>
</reference>
<protein>
    <submittedName>
        <fullName evidence="8">LD-carboxypeptidase</fullName>
    </submittedName>
</protein>
<organism evidence="8 9">
    <name type="scientific">Microbacterium pullorum</name>
    <dbReference type="NCBI Taxonomy" id="2762236"/>
    <lineage>
        <taxon>Bacteria</taxon>
        <taxon>Bacillati</taxon>
        <taxon>Actinomycetota</taxon>
        <taxon>Actinomycetes</taxon>
        <taxon>Micrococcales</taxon>
        <taxon>Microbacteriaceae</taxon>
        <taxon>Microbacterium</taxon>
    </lineage>
</organism>
<feature type="domain" description="LD-carboxypeptidase N-terminal" evidence="6">
    <location>
        <begin position="25"/>
        <end position="149"/>
    </location>
</feature>
<dbReference type="Pfam" id="PF17676">
    <property type="entry name" value="Peptidase_S66C"/>
    <property type="match status" value="1"/>
</dbReference>
<evidence type="ECO:0000256" key="4">
    <source>
        <dbReference type="ARBA" id="ARBA00022801"/>
    </source>
</evidence>
<keyword evidence="2" id="KW-0121">Carboxypeptidase</keyword>
<evidence type="ECO:0000259" key="6">
    <source>
        <dbReference type="Pfam" id="PF02016"/>
    </source>
</evidence>
<evidence type="ECO:0000256" key="2">
    <source>
        <dbReference type="ARBA" id="ARBA00022645"/>
    </source>
</evidence>
<keyword evidence="5" id="KW-0720">Serine protease</keyword>
<dbReference type="Gene3D" id="3.50.30.60">
    <property type="entry name" value="LD-carboxypeptidase A C-terminal domain-like"/>
    <property type="match status" value="1"/>
</dbReference>
<dbReference type="InterPro" id="IPR040921">
    <property type="entry name" value="Peptidase_S66C"/>
</dbReference>
<evidence type="ECO:0000256" key="1">
    <source>
        <dbReference type="ARBA" id="ARBA00010233"/>
    </source>
</evidence>
<dbReference type="InterPro" id="IPR027478">
    <property type="entry name" value="LdcA_N"/>
</dbReference>
<dbReference type="InterPro" id="IPR029062">
    <property type="entry name" value="Class_I_gatase-like"/>
</dbReference>
<dbReference type="Pfam" id="PF02016">
    <property type="entry name" value="Peptidase_S66"/>
    <property type="match status" value="1"/>
</dbReference>
<feature type="domain" description="LD-carboxypeptidase C-terminal" evidence="7">
    <location>
        <begin position="197"/>
        <end position="303"/>
    </location>
</feature>
<evidence type="ECO:0000256" key="3">
    <source>
        <dbReference type="ARBA" id="ARBA00022670"/>
    </source>
</evidence>
<dbReference type="EMBL" id="JACSQP010000007">
    <property type="protein sequence ID" value="MBD7958381.1"/>
    <property type="molecule type" value="Genomic_DNA"/>
</dbReference>
<proteinExistence type="inferred from homology"/>
<accession>A0ABR8S4I8</accession>
<evidence type="ECO:0000313" key="8">
    <source>
        <dbReference type="EMBL" id="MBD7958381.1"/>
    </source>
</evidence>
<evidence type="ECO:0000313" key="9">
    <source>
        <dbReference type="Proteomes" id="UP000648352"/>
    </source>
</evidence>
<keyword evidence="3" id="KW-0645">Protease</keyword>
<dbReference type="SUPFAM" id="SSF52317">
    <property type="entry name" value="Class I glutamine amidotransferase-like"/>
    <property type="match status" value="1"/>
</dbReference>
<keyword evidence="4" id="KW-0378">Hydrolase</keyword>
<dbReference type="PANTHER" id="PTHR30237">
    <property type="entry name" value="MURAMOYLTETRAPEPTIDE CARBOXYPEPTIDASE"/>
    <property type="match status" value="1"/>
</dbReference>
<evidence type="ECO:0000259" key="7">
    <source>
        <dbReference type="Pfam" id="PF17676"/>
    </source>
</evidence>
<dbReference type="InterPro" id="IPR040449">
    <property type="entry name" value="Peptidase_S66_N"/>
</dbReference>
<dbReference type="InterPro" id="IPR027461">
    <property type="entry name" value="Carboxypeptidase_A_C_sf"/>
</dbReference>